<evidence type="ECO:0000313" key="3">
    <source>
        <dbReference type="Proteomes" id="UP000004949"/>
    </source>
</evidence>
<dbReference type="OrthoDB" id="7284865at2"/>
<dbReference type="EMBL" id="AGQV01000010">
    <property type="protein sequence ID" value="EHH67375.1"/>
    <property type="molecule type" value="Genomic_DNA"/>
</dbReference>
<comment type="caution">
    <text evidence="2">The sequence shown here is derived from an EMBL/GenBank/DDBJ whole genome shotgun (WGS) entry which is preliminary data.</text>
</comment>
<organism evidence="2 3">
    <name type="scientific">Gluconobacter morbifer G707</name>
    <dbReference type="NCBI Taxonomy" id="1088869"/>
    <lineage>
        <taxon>Bacteria</taxon>
        <taxon>Pseudomonadati</taxon>
        <taxon>Pseudomonadota</taxon>
        <taxon>Alphaproteobacteria</taxon>
        <taxon>Acetobacterales</taxon>
        <taxon>Acetobacteraceae</taxon>
        <taxon>Gluconobacter</taxon>
    </lineage>
</organism>
<evidence type="ECO:0008006" key="4">
    <source>
        <dbReference type="Google" id="ProtNLM"/>
    </source>
</evidence>
<evidence type="ECO:0000313" key="2">
    <source>
        <dbReference type="EMBL" id="EHH67375.1"/>
    </source>
</evidence>
<name>G6XLX0_9PROT</name>
<dbReference type="RefSeq" id="WP_008852512.1">
    <property type="nucleotide sequence ID" value="NZ_AGQV01000010.1"/>
</dbReference>
<dbReference type="AlphaFoldDB" id="G6XLX0"/>
<protein>
    <recommendedName>
        <fullName evidence="4">Helix-turn-helix domain-containing protein</fullName>
    </recommendedName>
</protein>
<dbReference type="PATRIC" id="fig|1088869.3.peg.2364"/>
<sequence length="162" mass="17797">MPAPTDLSGQNGSGQILHLPVRSRTLSLEEAAIHLGLPQRRLRLLTHLGGGPQRAPSSRGKVTYRREDLEKYISELYEKADISGNEMSRRRSASAPARQVAIENLNTSSPDAGQAPVDPFMLMATSGELSRQSVFFVLKVLAIFGFIMLCISPTPLLRTHFN</sequence>
<keyword evidence="3" id="KW-1185">Reference proteome</keyword>
<dbReference type="Proteomes" id="UP000004949">
    <property type="component" value="Unassembled WGS sequence"/>
</dbReference>
<reference evidence="2 3" key="1">
    <citation type="submission" date="2011-10" db="EMBL/GenBank/DDBJ databases">
        <title>Genome sequence of Gluconobacter morbifer G707, isolated from Drosophila gut.</title>
        <authorList>
            <person name="Lee W.-J."/>
            <person name="Kim E.-K."/>
        </authorList>
    </citation>
    <scope>NUCLEOTIDE SEQUENCE [LARGE SCALE GENOMIC DNA]</scope>
    <source>
        <strain evidence="2 3">G707</strain>
    </source>
</reference>
<keyword evidence="1" id="KW-0472">Membrane</keyword>
<gene>
    <name evidence="2" type="ORF">GMO_23700</name>
</gene>
<accession>G6XLX0</accession>
<keyword evidence="1" id="KW-1133">Transmembrane helix</keyword>
<feature type="transmembrane region" description="Helical" evidence="1">
    <location>
        <begin position="133"/>
        <end position="156"/>
    </location>
</feature>
<evidence type="ECO:0000256" key="1">
    <source>
        <dbReference type="SAM" id="Phobius"/>
    </source>
</evidence>
<keyword evidence="1" id="KW-0812">Transmembrane</keyword>
<proteinExistence type="predicted"/>